<dbReference type="Gene3D" id="1.10.287.130">
    <property type="match status" value="1"/>
</dbReference>
<keyword evidence="4" id="KW-0547">Nucleotide-binding</keyword>
<dbReference type="PROSITE" id="PS50109">
    <property type="entry name" value="HIS_KIN"/>
    <property type="match status" value="1"/>
</dbReference>
<evidence type="ECO:0000256" key="6">
    <source>
        <dbReference type="ARBA" id="ARBA00022840"/>
    </source>
</evidence>
<keyword evidence="3" id="KW-0808">Transferase</keyword>
<dbReference type="Pfam" id="PF00072">
    <property type="entry name" value="Response_reg"/>
    <property type="match status" value="1"/>
</dbReference>
<dbReference type="InterPro" id="IPR036097">
    <property type="entry name" value="HisK_dim/P_sf"/>
</dbReference>
<dbReference type="PANTHER" id="PTHR43065">
    <property type="entry name" value="SENSOR HISTIDINE KINASE"/>
    <property type="match status" value="1"/>
</dbReference>
<dbReference type="InterPro" id="IPR035965">
    <property type="entry name" value="PAS-like_dom_sf"/>
</dbReference>
<dbReference type="SUPFAM" id="SSF55874">
    <property type="entry name" value="ATPase domain of HSP90 chaperone/DNA topoisomerase II/histidine kinase"/>
    <property type="match status" value="1"/>
</dbReference>
<evidence type="ECO:0000256" key="4">
    <source>
        <dbReference type="ARBA" id="ARBA00022741"/>
    </source>
</evidence>
<dbReference type="PROSITE" id="PS50110">
    <property type="entry name" value="RESPONSE_REGULATORY"/>
    <property type="match status" value="1"/>
</dbReference>
<keyword evidence="5" id="KW-0418">Kinase</keyword>
<dbReference type="Gene3D" id="3.30.450.20">
    <property type="entry name" value="PAS domain"/>
    <property type="match status" value="1"/>
</dbReference>
<dbReference type="InterPro" id="IPR003594">
    <property type="entry name" value="HATPase_dom"/>
</dbReference>
<dbReference type="InterPro" id="IPR036890">
    <property type="entry name" value="HATPase_C_sf"/>
</dbReference>
<dbReference type="SMART" id="SM00387">
    <property type="entry name" value="HATPase_c"/>
    <property type="match status" value="1"/>
</dbReference>
<keyword evidence="12" id="KW-1185">Reference proteome</keyword>
<dbReference type="InterPro" id="IPR011006">
    <property type="entry name" value="CheY-like_superfamily"/>
</dbReference>
<evidence type="ECO:0000313" key="11">
    <source>
        <dbReference type="EMBL" id="TNC60896.1"/>
    </source>
</evidence>
<evidence type="ECO:0000256" key="5">
    <source>
        <dbReference type="ARBA" id="ARBA00022777"/>
    </source>
</evidence>
<evidence type="ECO:0000256" key="7">
    <source>
        <dbReference type="ARBA" id="ARBA00023012"/>
    </source>
</evidence>
<evidence type="ECO:0000259" key="9">
    <source>
        <dbReference type="PROSITE" id="PS50109"/>
    </source>
</evidence>
<keyword evidence="8" id="KW-0597">Phosphoprotein</keyword>
<feature type="domain" description="Response regulatory" evidence="10">
    <location>
        <begin position="422"/>
        <end position="533"/>
    </location>
</feature>
<reference evidence="11 12" key="1">
    <citation type="submission" date="2019-06" db="EMBL/GenBank/DDBJ databases">
        <authorList>
            <person name="Jiang L."/>
        </authorList>
    </citation>
    <scope>NUCLEOTIDE SEQUENCE [LARGE SCALE GENOMIC DNA]</scope>
    <source>
        <strain evidence="11 12">YIM 48858</strain>
    </source>
</reference>
<proteinExistence type="predicted"/>
<dbReference type="SUPFAM" id="SSF52172">
    <property type="entry name" value="CheY-like"/>
    <property type="match status" value="1"/>
</dbReference>
<dbReference type="RefSeq" id="WP_139083779.1">
    <property type="nucleotide sequence ID" value="NZ_VDFV01000074.1"/>
</dbReference>
<evidence type="ECO:0000259" key="10">
    <source>
        <dbReference type="PROSITE" id="PS50110"/>
    </source>
</evidence>
<dbReference type="Gene3D" id="3.40.50.2300">
    <property type="match status" value="1"/>
</dbReference>
<comment type="caution">
    <text evidence="11">The sequence shown here is derived from an EMBL/GenBank/DDBJ whole genome shotgun (WGS) entry which is preliminary data.</text>
</comment>
<keyword evidence="7" id="KW-0902">Two-component regulatory system</keyword>
<evidence type="ECO:0000256" key="3">
    <source>
        <dbReference type="ARBA" id="ARBA00022679"/>
    </source>
</evidence>
<dbReference type="AlphaFoldDB" id="A0A5C4NAL7"/>
<gene>
    <name evidence="11" type="ORF">FHG71_21670</name>
</gene>
<dbReference type="InterPro" id="IPR004358">
    <property type="entry name" value="Sig_transdc_His_kin-like_C"/>
</dbReference>
<feature type="domain" description="Histidine kinase" evidence="9">
    <location>
        <begin position="187"/>
        <end position="406"/>
    </location>
</feature>
<dbReference type="SUPFAM" id="SSF55785">
    <property type="entry name" value="PYP-like sensor domain (PAS domain)"/>
    <property type="match status" value="1"/>
</dbReference>
<keyword evidence="6" id="KW-0067">ATP-binding</keyword>
<evidence type="ECO:0000256" key="1">
    <source>
        <dbReference type="ARBA" id="ARBA00000085"/>
    </source>
</evidence>
<dbReference type="Pfam" id="PF02518">
    <property type="entry name" value="HATPase_c"/>
    <property type="match status" value="1"/>
</dbReference>
<feature type="modified residue" description="4-aspartylphosphate" evidence="8">
    <location>
        <position position="472"/>
    </location>
</feature>
<dbReference type="EC" id="2.7.13.3" evidence="2"/>
<dbReference type="InterPro" id="IPR005467">
    <property type="entry name" value="His_kinase_dom"/>
</dbReference>
<evidence type="ECO:0000256" key="2">
    <source>
        <dbReference type="ARBA" id="ARBA00012438"/>
    </source>
</evidence>
<evidence type="ECO:0000313" key="12">
    <source>
        <dbReference type="Proteomes" id="UP000305709"/>
    </source>
</evidence>
<organism evidence="11 12">
    <name type="scientific">Rubellimicrobium roseum</name>
    <dbReference type="NCBI Taxonomy" id="687525"/>
    <lineage>
        <taxon>Bacteria</taxon>
        <taxon>Pseudomonadati</taxon>
        <taxon>Pseudomonadota</taxon>
        <taxon>Alphaproteobacteria</taxon>
        <taxon>Rhodobacterales</taxon>
        <taxon>Roseobacteraceae</taxon>
        <taxon>Rubellimicrobium</taxon>
    </lineage>
</organism>
<dbReference type="PRINTS" id="PR00344">
    <property type="entry name" value="BCTRLSENSOR"/>
</dbReference>
<dbReference type="InterPro" id="IPR001789">
    <property type="entry name" value="Sig_transdc_resp-reg_receiver"/>
</dbReference>
<dbReference type="OrthoDB" id="9796100at2"/>
<dbReference type="SMART" id="SM00448">
    <property type="entry name" value="REC"/>
    <property type="match status" value="1"/>
</dbReference>
<comment type="catalytic activity">
    <reaction evidence="1">
        <text>ATP + protein L-histidine = ADP + protein N-phospho-L-histidine.</text>
        <dbReference type="EC" id="2.7.13.3"/>
    </reaction>
</comment>
<dbReference type="SUPFAM" id="SSF47384">
    <property type="entry name" value="Homodimeric domain of signal transducing histidine kinase"/>
    <property type="match status" value="1"/>
</dbReference>
<dbReference type="GO" id="GO:0000155">
    <property type="term" value="F:phosphorelay sensor kinase activity"/>
    <property type="evidence" value="ECO:0007669"/>
    <property type="project" value="InterPro"/>
</dbReference>
<protein>
    <recommendedName>
        <fullName evidence="2">histidine kinase</fullName>
        <ecNumber evidence="2">2.7.13.3</ecNumber>
    </recommendedName>
</protein>
<dbReference type="GO" id="GO:0005524">
    <property type="term" value="F:ATP binding"/>
    <property type="evidence" value="ECO:0007669"/>
    <property type="project" value="UniProtKB-KW"/>
</dbReference>
<accession>A0A5C4NAL7</accession>
<name>A0A5C4NAL7_9RHOB</name>
<sequence>MSEPGPTFLTGGGTCGALIASRDWSRTPLGPLHAWPSALRMYVSMVLRSPAPMALLWGQDGILLYNDGYIGIAGARHPAALGSGVLEAWPELAEFHASVLATVRDGDVLSYKDIELQLERHGQPEAAFFNLDYSPVADDAGRPVGVLAVVAETSEAVRGRRAVKERADAERRHDAQTLDLLGQLTGGFAHDFNNLLMPIVAGLDIVRRKVPDERSQRLIAAGLQGAERAATLVQRLLAFSGRQMLRPRPVSPAGLVEGLRDFIDQSAGPGIEVRLEVPPDLPAVVVDPGQLEVAILNLAANAREAMPAGGRITIAAELVDTDEDPLPGLKPGRYVSIALSDTGTGMDEATLRRAVDPFFTTKSPGLGTGLGLSMVHGLALQSGGLFRLLSEKGRGTAAVMFLPLAQESADAGHAGEEARRPLVLLVDDEEIVRLSMAEGLREMGYDVEEVGTAAEALEAVRTGFVPDAVVTDHVMPGMLGADLARALRELRPKLPVLMITGYAQLTPEQTQGLQVLAKPFRQADLASRLAALLTEQADNVVPLRRWGGASAQ</sequence>
<evidence type="ECO:0000256" key="8">
    <source>
        <dbReference type="PROSITE-ProRule" id="PRU00169"/>
    </source>
</evidence>
<dbReference type="EMBL" id="VDFV01000074">
    <property type="protein sequence ID" value="TNC60896.1"/>
    <property type="molecule type" value="Genomic_DNA"/>
</dbReference>
<dbReference type="Proteomes" id="UP000305709">
    <property type="component" value="Unassembled WGS sequence"/>
</dbReference>
<dbReference type="PANTHER" id="PTHR43065:SF46">
    <property type="entry name" value="C4-DICARBOXYLATE TRANSPORT SENSOR PROTEIN DCTB"/>
    <property type="match status" value="1"/>
</dbReference>
<dbReference type="Gene3D" id="3.30.565.10">
    <property type="entry name" value="Histidine kinase-like ATPase, C-terminal domain"/>
    <property type="match status" value="1"/>
</dbReference>